<dbReference type="AlphaFoldDB" id="A0A3A8HTZ7"/>
<dbReference type="EMBL" id="RAVZ01000391">
    <property type="protein sequence ID" value="RKG73886.1"/>
    <property type="molecule type" value="Genomic_DNA"/>
</dbReference>
<gene>
    <name evidence="2" type="ORF">D7V88_35725</name>
</gene>
<dbReference type="Proteomes" id="UP000268094">
    <property type="component" value="Unassembled WGS sequence"/>
</dbReference>
<evidence type="ECO:0000313" key="3">
    <source>
        <dbReference type="Proteomes" id="UP000268094"/>
    </source>
</evidence>
<feature type="region of interest" description="Disordered" evidence="1">
    <location>
        <begin position="45"/>
        <end position="75"/>
    </location>
</feature>
<reference evidence="3" key="1">
    <citation type="submission" date="2018-09" db="EMBL/GenBank/DDBJ databases">
        <authorList>
            <person name="Livingstone P.G."/>
            <person name="Whitworth D.E."/>
        </authorList>
    </citation>
    <scope>NUCLEOTIDE SEQUENCE [LARGE SCALE GENOMIC DNA]</scope>
    <source>
        <strain evidence="3">CA054A</strain>
    </source>
</reference>
<protein>
    <submittedName>
        <fullName evidence="2">Uncharacterized protein</fullName>
    </submittedName>
</protein>
<name>A0A3A8HTZ7_9BACT</name>
<evidence type="ECO:0000313" key="2">
    <source>
        <dbReference type="EMBL" id="RKG73886.1"/>
    </source>
</evidence>
<organism evidence="2 3">
    <name type="scientific">Corallococcus terminator</name>
    <dbReference type="NCBI Taxonomy" id="2316733"/>
    <lineage>
        <taxon>Bacteria</taxon>
        <taxon>Pseudomonadati</taxon>
        <taxon>Myxococcota</taxon>
        <taxon>Myxococcia</taxon>
        <taxon>Myxococcales</taxon>
        <taxon>Cystobacterineae</taxon>
        <taxon>Myxococcaceae</taxon>
        <taxon>Corallococcus</taxon>
    </lineage>
</organism>
<comment type="caution">
    <text evidence="2">The sequence shown here is derived from an EMBL/GenBank/DDBJ whole genome shotgun (WGS) entry which is preliminary data.</text>
</comment>
<proteinExistence type="predicted"/>
<accession>A0A3A8HTZ7</accession>
<sequence>MPVALTGHASSQMPPESGPYLRGRWPASAWRTGEAGAAAGGFTRATAGAGSTLSNRARPKTKQKTTPTVSAITFQ</sequence>
<feature type="compositionally biased region" description="Polar residues" evidence="1">
    <location>
        <begin position="64"/>
        <end position="75"/>
    </location>
</feature>
<keyword evidence="3" id="KW-1185">Reference proteome</keyword>
<feature type="region of interest" description="Disordered" evidence="1">
    <location>
        <begin position="1"/>
        <end position="22"/>
    </location>
</feature>
<evidence type="ECO:0000256" key="1">
    <source>
        <dbReference type="SAM" id="MobiDB-lite"/>
    </source>
</evidence>